<feature type="domain" description="Helicase ATP-binding" evidence="5">
    <location>
        <begin position="486"/>
        <end position="677"/>
    </location>
</feature>
<dbReference type="InterPro" id="IPR049730">
    <property type="entry name" value="SNF2/RAD54-like_C"/>
</dbReference>
<feature type="domain" description="Helicase C-terminal" evidence="6">
    <location>
        <begin position="946"/>
        <end position="1120"/>
    </location>
</feature>
<feature type="compositionally biased region" description="Basic and acidic residues" evidence="4">
    <location>
        <begin position="182"/>
        <end position="192"/>
    </location>
</feature>
<dbReference type="SMART" id="SM00490">
    <property type="entry name" value="HELICc"/>
    <property type="match status" value="1"/>
</dbReference>
<dbReference type="OrthoDB" id="448448at2759"/>
<dbReference type="GO" id="GO:0016787">
    <property type="term" value="F:hydrolase activity"/>
    <property type="evidence" value="ECO:0007669"/>
    <property type="project" value="UniProtKB-KW"/>
</dbReference>
<feature type="compositionally biased region" description="Polar residues" evidence="4">
    <location>
        <begin position="58"/>
        <end position="70"/>
    </location>
</feature>
<accession>A0A5M8PMV7</accession>
<dbReference type="PROSITE" id="PS51192">
    <property type="entry name" value="HELICASE_ATP_BIND_1"/>
    <property type="match status" value="1"/>
</dbReference>
<feature type="compositionally biased region" description="Basic and acidic residues" evidence="4">
    <location>
        <begin position="137"/>
        <end position="149"/>
    </location>
</feature>
<dbReference type="Proteomes" id="UP000324767">
    <property type="component" value="Unassembled WGS sequence"/>
</dbReference>
<dbReference type="InterPro" id="IPR001650">
    <property type="entry name" value="Helicase_C-like"/>
</dbReference>
<evidence type="ECO:0000256" key="4">
    <source>
        <dbReference type="SAM" id="MobiDB-lite"/>
    </source>
</evidence>
<dbReference type="GO" id="GO:0006281">
    <property type="term" value="P:DNA repair"/>
    <property type="evidence" value="ECO:0007669"/>
    <property type="project" value="TreeGrafter"/>
</dbReference>
<evidence type="ECO:0000256" key="1">
    <source>
        <dbReference type="ARBA" id="ARBA00022741"/>
    </source>
</evidence>
<dbReference type="Pfam" id="PF00271">
    <property type="entry name" value="Helicase_C"/>
    <property type="match status" value="1"/>
</dbReference>
<evidence type="ECO:0000259" key="5">
    <source>
        <dbReference type="PROSITE" id="PS51192"/>
    </source>
</evidence>
<dbReference type="Gene3D" id="3.40.50.10810">
    <property type="entry name" value="Tandem AAA-ATPase domain"/>
    <property type="match status" value="1"/>
</dbReference>
<evidence type="ECO:0000256" key="2">
    <source>
        <dbReference type="ARBA" id="ARBA00022801"/>
    </source>
</evidence>
<keyword evidence="2" id="KW-0378">Hydrolase</keyword>
<dbReference type="GO" id="GO:0005524">
    <property type="term" value="F:ATP binding"/>
    <property type="evidence" value="ECO:0007669"/>
    <property type="project" value="UniProtKB-KW"/>
</dbReference>
<dbReference type="EMBL" id="VXIT01000010">
    <property type="protein sequence ID" value="KAA6410016.1"/>
    <property type="molecule type" value="Genomic_DNA"/>
</dbReference>
<gene>
    <name evidence="7" type="ORF">FRX48_06630</name>
</gene>
<feature type="compositionally biased region" description="Basic and acidic residues" evidence="4">
    <location>
        <begin position="87"/>
        <end position="96"/>
    </location>
</feature>
<dbReference type="SMART" id="SM00487">
    <property type="entry name" value="DEXDc"/>
    <property type="match status" value="1"/>
</dbReference>
<evidence type="ECO:0000256" key="3">
    <source>
        <dbReference type="ARBA" id="ARBA00022840"/>
    </source>
</evidence>
<feature type="compositionally biased region" description="Low complexity" evidence="4">
    <location>
        <begin position="97"/>
        <end position="106"/>
    </location>
</feature>
<dbReference type="GO" id="GO:0005634">
    <property type="term" value="C:nucleus"/>
    <property type="evidence" value="ECO:0007669"/>
    <property type="project" value="TreeGrafter"/>
</dbReference>
<keyword evidence="3" id="KW-0067">ATP-binding</keyword>
<dbReference type="Pfam" id="PF00176">
    <property type="entry name" value="SNF2-rel_dom"/>
    <property type="match status" value="1"/>
</dbReference>
<reference evidence="7 8" key="1">
    <citation type="submission" date="2019-09" db="EMBL/GenBank/DDBJ databases">
        <title>The hologenome of the rock-dwelling lichen Lasallia pustulata.</title>
        <authorList>
            <person name="Greshake Tzovaras B."/>
            <person name="Segers F."/>
            <person name="Bicker A."/>
            <person name="Dal Grande F."/>
            <person name="Otte J."/>
            <person name="Hankeln T."/>
            <person name="Schmitt I."/>
            <person name="Ebersberger I."/>
        </authorList>
    </citation>
    <scope>NUCLEOTIDE SEQUENCE [LARGE SCALE GENOMIC DNA]</scope>
    <source>
        <strain evidence="7">A1-1</strain>
    </source>
</reference>
<dbReference type="InterPro" id="IPR038718">
    <property type="entry name" value="SNF2-like_sf"/>
</dbReference>
<dbReference type="SUPFAM" id="SSF52540">
    <property type="entry name" value="P-loop containing nucleoside triphosphate hydrolases"/>
    <property type="match status" value="2"/>
</dbReference>
<dbReference type="PANTHER" id="PTHR45626">
    <property type="entry name" value="TRANSCRIPTION TERMINATION FACTOR 2-RELATED"/>
    <property type="match status" value="1"/>
</dbReference>
<dbReference type="AlphaFoldDB" id="A0A5M8PMV7"/>
<dbReference type="PROSITE" id="PS51194">
    <property type="entry name" value="HELICASE_CTER"/>
    <property type="match status" value="1"/>
</dbReference>
<dbReference type="InterPro" id="IPR050628">
    <property type="entry name" value="SNF2_RAD54_helicase_TF"/>
</dbReference>
<dbReference type="CDD" id="cd18793">
    <property type="entry name" value="SF2_C_SNF"/>
    <property type="match status" value="1"/>
</dbReference>
<dbReference type="InterPro" id="IPR014001">
    <property type="entry name" value="Helicase_ATP-bd"/>
</dbReference>
<dbReference type="InterPro" id="IPR000330">
    <property type="entry name" value="SNF2_N"/>
</dbReference>
<dbReference type="GO" id="GO:0008094">
    <property type="term" value="F:ATP-dependent activity, acting on DNA"/>
    <property type="evidence" value="ECO:0007669"/>
    <property type="project" value="TreeGrafter"/>
</dbReference>
<sequence>MDGSMNTANAYAASTARQDTRTMPLSTGSNGYPVSAALLMDPKSMKQHMANGQARARLSSNQTGLHQTSPPRFDPRQLLNPKGYDPNQRRKDDEAHSSLPASPSALRSTTDSHATKFNAAHKRDQEEVERGMGSLIERVHNVSNREDRPHKKQKREHLGEDAEEEQRKAVFAGGGKGGDIGEYMKQKRREGQQDAGRTNTVVDLTAGDDDDVVVISDNGNKEVCYGRLESTKVSAHLVPTPSTKATYLTKSDWPLMKLQLQRFPGNTHIIRVLDPTGKDFGTVDVRTSLGLAPLMDSSTPKIRVQARLDIRKKKPGEIPGKPCSEYFNMTVNLYGPMRTATSIGKFLSQKQLWLRTPFGVDNGVEVCNPHAPKIAALPRTSLSTSSASPGSGTGYVIRTVEEIRNDVIGMFDSLEKSENLPEMEPDGRIITPLLGHQKQGLYFMTNKEKERVFSDKEEDNSSLWRLKFRPNGQRMFFNVITGKEERTKPPEVLGGILADMMGLGKTLTVLSLVVGSLDDAKQWANQKPPEPKSNEDTTLALNSKATLLVSPLSTIANWEEQINAHVMPGTLSYYIYHGNNRCTDVKELAKYDMVITTYSIVSSEFIGRSKKRDVSPLLQTNWFRIVLDEAHMIREQSTRQSQAICTLSAQRRWAVTGTPVQNRLDDLGALIKFLRVKPFDEKCGFTQFILSPFKSADPDILPKLRLLVDSFTLRRLKDRIDLPRRHDQIVRLDFNSEERVLYDWFAKDSDNKMKIIAGEQRKSLGGKTYVHILRAILRLRLICAHGKELLGEDDLKMTEGFSMNNAIDLEDEDDDKPAMTARQAYEMLILFKETDTDTCSQCARKIGPKETVSEDASNGKDEVIGYMLPCYQVVCRDCIADFKNSVNDKATVDNHFVCPFCDQYLRISYFELTQGGIEEAEEAKIMARENPRHAKIMGRYGGPHTKTKALIESLLQSRVESQANPGERPIKSVIFSGWTSHLDLIQVALEDNQIKYVRLDGRMTRVQRTAALDAFRDDPEVPVILVSIMAGGLGLNLTSGSKVYVMEPQFNPAAEAQAIDRIHRLGQKREVTTTRFIMRDSFEEKMLDLQRKKQNLADLSMGRGKLDKAEATKRRLEELRSLFK</sequence>
<evidence type="ECO:0000313" key="7">
    <source>
        <dbReference type="EMBL" id="KAA6410016.1"/>
    </source>
</evidence>
<feature type="compositionally biased region" description="Basic and acidic residues" evidence="4">
    <location>
        <begin position="121"/>
        <end position="130"/>
    </location>
</feature>
<keyword evidence="1" id="KW-0547">Nucleotide-binding</keyword>
<evidence type="ECO:0000259" key="6">
    <source>
        <dbReference type="PROSITE" id="PS51194"/>
    </source>
</evidence>
<feature type="compositionally biased region" description="Polar residues" evidence="4">
    <location>
        <begin position="15"/>
        <end position="32"/>
    </location>
</feature>
<feature type="region of interest" description="Disordered" evidence="4">
    <location>
        <begin position="1"/>
        <end position="198"/>
    </location>
</feature>
<proteinExistence type="predicted"/>
<comment type="caution">
    <text evidence="7">The sequence shown here is derived from an EMBL/GenBank/DDBJ whole genome shotgun (WGS) entry which is preliminary data.</text>
</comment>
<dbReference type="PANTHER" id="PTHR45626:SF52">
    <property type="entry name" value="SINGLE-STRANDED DNA-DEPENDENT ATPASE (EUROFUNG)"/>
    <property type="match status" value="1"/>
</dbReference>
<dbReference type="InterPro" id="IPR027417">
    <property type="entry name" value="P-loop_NTPase"/>
</dbReference>
<evidence type="ECO:0000313" key="8">
    <source>
        <dbReference type="Proteomes" id="UP000324767"/>
    </source>
</evidence>
<dbReference type="Gene3D" id="3.40.50.300">
    <property type="entry name" value="P-loop containing nucleotide triphosphate hydrolases"/>
    <property type="match status" value="1"/>
</dbReference>
<dbReference type="CDD" id="cd18008">
    <property type="entry name" value="DEXDc_SHPRH-like"/>
    <property type="match status" value="1"/>
</dbReference>
<organism evidence="7 8">
    <name type="scientific">Lasallia pustulata</name>
    <dbReference type="NCBI Taxonomy" id="136370"/>
    <lineage>
        <taxon>Eukaryota</taxon>
        <taxon>Fungi</taxon>
        <taxon>Dikarya</taxon>
        <taxon>Ascomycota</taxon>
        <taxon>Pezizomycotina</taxon>
        <taxon>Lecanoromycetes</taxon>
        <taxon>OSLEUM clade</taxon>
        <taxon>Umbilicariomycetidae</taxon>
        <taxon>Umbilicariales</taxon>
        <taxon>Umbilicariaceae</taxon>
        <taxon>Lasallia</taxon>
    </lineage>
</organism>
<feature type="compositionally biased region" description="Basic and acidic residues" evidence="4">
    <location>
        <begin position="156"/>
        <end position="168"/>
    </location>
</feature>
<protein>
    <submittedName>
        <fullName evidence="7">SNF2 family domain-containing</fullName>
    </submittedName>
</protein>
<name>A0A5M8PMV7_9LECA</name>